<name>A0A166SBI6_9AGAM</name>
<dbReference type="EMBL" id="KV417499">
    <property type="protein sequence ID" value="KZP29256.1"/>
    <property type="molecule type" value="Genomic_DNA"/>
</dbReference>
<accession>A0A166SBI6</accession>
<dbReference type="Proteomes" id="UP000076532">
    <property type="component" value="Unassembled WGS sequence"/>
</dbReference>
<keyword evidence="2" id="KW-1185">Reference proteome</keyword>
<sequence>MRSLVYSSLPNSNHAMKSPASCMRTRWVCCARSSVFPGNRGQRESKMRKIRLSSELCSAVLYPPSLVSVLSARHPS</sequence>
<proteinExistence type="predicted"/>
<protein>
    <submittedName>
        <fullName evidence="1">Uncharacterized protein</fullName>
    </submittedName>
</protein>
<dbReference type="AlphaFoldDB" id="A0A166SBI6"/>
<gene>
    <name evidence="1" type="ORF">FIBSPDRAFT_213309</name>
</gene>
<reference evidence="1 2" key="1">
    <citation type="journal article" date="2016" name="Mol. Biol. Evol.">
        <title>Comparative Genomics of Early-Diverging Mushroom-Forming Fungi Provides Insights into the Origins of Lignocellulose Decay Capabilities.</title>
        <authorList>
            <person name="Nagy L.G."/>
            <person name="Riley R."/>
            <person name="Tritt A."/>
            <person name="Adam C."/>
            <person name="Daum C."/>
            <person name="Floudas D."/>
            <person name="Sun H."/>
            <person name="Yadav J.S."/>
            <person name="Pangilinan J."/>
            <person name="Larsson K.H."/>
            <person name="Matsuura K."/>
            <person name="Barry K."/>
            <person name="Labutti K."/>
            <person name="Kuo R."/>
            <person name="Ohm R.A."/>
            <person name="Bhattacharya S.S."/>
            <person name="Shirouzu T."/>
            <person name="Yoshinaga Y."/>
            <person name="Martin F.M."/>
            <person name="Grigoriev I.V."/>
            <person name="Hibbett D.S."/>
        </authorList>
    </citation>
    <scope>NUCLEOTIDE SEQUENCE [LARGE SCALE GENOMIC DNA]</scope>
    <source>
        <strain evidence="1 2">CBS 109695</strain>
    </source>
</reference>
<evidence type="ECO:0000313" key="1">
    <source>
        <dbReference type="EMBL" id="KZP29256.1"/>
    </source>
</evidence>
<organism evidence="1 2">
    <name type="scientific">Athelia psychrophila</name>
    <dbReference type="NCBI Taxonomy" id="1759441"/>
    <lineage>
        <taxon>Eukaryota</taxon>
        <taxon>Fungi</taxon>
        <taxon>Dikarya</taxon>
        <taxon>Basidiomycota</taxon>
        <taxon>Agaricomycotina</taxon>
        <taxon>Agaricomycetes</taxon>
        <taxon>Agaricomycetidae</taxon>
        <taxon>Atheliales</taxon>
        <taxon>Atheliaceae</taxon>
        <taxon>Athelia</taxon>
    </lineage>
</organism>
<evidence type="ECO:0000313" key="2">
    <source>
        <dbReference type="Proteomes" id="UP000076532"/>
    </source>
</evidence>